<protein>
    <submittedName>
        <fullName evidence="7">YhgE/Pip domain-containing protein</fullName>
    </submittedName>
</protein>
<dbReference type="RefSeq" id="WP_124777518.1">
    <property type="nucleotide sequence ID" value="NZ_RQZA01000007.1"/>
</dbReference>
<dbReference type="InterPro" id="IPR017501">
    <property type="entry name" value="Phage_infect_YhgE_C"/>
</dbReference>
<gene>
    <name evidence="7" type="ORF">EII38_07855</name>
</gene>
<dbReference type="NCBIfam" id="TIGR03062">
    <property type="entry name" value="pip_yhgE_Cterm"/>
    <property type="match status" value="1"/>
</dbReference>
<keyword evidence="3 5" id="KW-1133">Transmembrane helix</keyword>
<dbReference type="AlphaFoldDB" id="A0A3P1V8I0"/>
<evidence type="ECO:0000256" key="5">
    <source>
        <dbReference type="SAM" id="Phobius"/>
    </source>
</evidence>
<dbReference type="STRING" id="1123309.GCA_000377005_00632"/>
<evidence type="ECO:0000313" key="8">
    <source>
        <dbReference type="Proteomes" id="UP000281771"/>
    </source>
</evidence>
<dbReference type="Pfam" id="PF12698">
    <property type="entry name" value="ABC2_membrane_3"/>
    <property type="match status" value="1"/>
</dbReference>
<feature type="transmembrane region" description="Helical" evidence="5">
    <location>
        <begin position="12"/>
        <end position="37"/>
    </location>
</feature>
<feature type="transmembrane region" description="Helical" evidence="5">
    <location>
        <begin position="724"/>
        <end position="743"/>
    </location>
</feature>
<dbReference type="Gene3D" id="1.10.287.950">
    <property type="entry name" value="Methyl-accepting chemotaxis protein"/>
    <property type="match status" value="1"/>
</dbReference>
<sequence>MLDEWKTILKNPLLWVTMLGIALIPALYNVIFLSSMWDPYGKVDQLPVAVVNQDKPVDYQNQSLSIGEDMVDSMSKSKDLDYHFVSQSTADKGLKKGDYFMIVTLPKDLSRNAASLLSEQPKQMTISYQTSKGHSFIASKMADSAISRLKASVSENITYTYISSLFKSLSQLSDGLVDASDGGEQLVSGTQKLESGSEVLFENLTKLTDSGLLFSDGMATFSIGLGQYTNGVSQLVSGTTSLGSGLISYTNGVDQLAGGSNQLDTQSPNLLNGVTQLNQATSQIETLVDGANQLTNGLIQLSSQVTLSAEKSVQIQQLSQGLVQLNDSIQSIGTNQTNISDLSSYLSSIATNAQQILNAASLDSQRLVTNVQATAAYQSLSADQQAEIIASLGGQSSVANEAQEILNQASHLQSALSSMNAASQQIELGQLQAAANQLLPMASSSLSSLSSGMTQVSAVLNEQIIPGSQQVAGGVSTLHSQLSTGAHHLQVGVEQYTSAVSQLSQGANLLSSNSSQLVSGTNQVHNGLTTLDEKSSQLTDGVNQLVKGTNQFVYGSGQLAQGSLVLTNGLSSLKQGTSSLQDGLATASDKLSTVGTTDDNAVSLSSPVRVSHQDRDEVKTNGVGMAPYMMSVALMVAALSCNMIFSGTVSGKEPEGRLDWISRKLAVNGLIAILSATLLYFAVHLIGLTANNEWKTYLLTVLASATFMAMVTALYTWHERFGAFASIILLLLQLASCAGTYPLPLTDTFFQSVNPFLPMSYSVSGLRQTISITGEIGSQVAILSLFLLFFIALGASLYTKKSHRLQKE</sequence>
<evidence type="ECO:0000259" key="6">
    <source>
        <dbReference type="Pfam" id="PF12698"/>
    </source>
</evidence>
<feature type="transmembrane region" description="Helical" evidence="5">
    <location>
        <begin position="776"/>
        <end position="798"/>
    </location>
</feature>
<feature type="transmembrane region" description="Helical" evidence="5">
    <location>
        <begin position="665"/>
        <end position="690"/>
    </location>
</feature>
<evidence type="ECO:0000256" key="1">
    <source>
        <dbReference type="ARBA" id="ARBA00004141"/>
    </source>
</evidence>
<keyword evidence="2 5" id="KW-0812">Transmembrane</keyword>
<keyword evidence="4 5" id="KW-0472">Membrane</keyword>
<dbReference type="InterPro" id="IPR023908">
    <property type="entry name" value="xxxLxxG_rpt"/>
</dbReference>
<dbReference type="GO" id="GO:0140359">
    <property type="term" value="F:ABC-type transporter activity"/>
    <property type="evidence" value="ECO:0007669"/>
    <property type="project" value="InterPro"/>
</dbReference>
<feature type="domain" description="ABC-2 type transporter transmembrane" evidence="6">
    <location>
        <begin position="15"/>
        <end position="159"/>
    </location>
</feature>
<feature type="transmembrane region" description="Helical" evidence="5">
    <location>
        <begin position="625"/>
        <end position="645"/>
    </location>
</feature>
<evidence type="ECO:0000256" key="3">
    <source>
        <dbReference type="ARBA" id="ARBA00022989"/>
    </source>
</evidence>
<dbReference type="Gene3D" id="3.40.1710.10">
    <property type="entry name" value="abc type-2 transporter like domain"/>
    <property type="match status" value="1"/>
</dbReference>
<organism evidence="7 8">
    <name type="scientific">Streptococcus minor</name>
    <dbReference type="NCBI Taxonomy" id="229549"/>
    <lineage>
        <taxon>Bacteria</taxon>
        <taxon>Bacillati</taxon>
        <taxon>Bacillota</taxon>
        <taxon>Bacilli</taxon>
        <taxon>Lactobacillales</taxon>
        <taxon>Streptococcaceae</taxon>
        <taxon>Streptococcus</taxon>
    </lineage>
</organism>
<dbReference type="Proteomes" id="UP000281771">
    <property type="component" value="Unassembled WGS sequence"/>
</dbReference>
<dbReference type="InterPro" id="IPR013525">
    <property type="entry name" value="ABC2_TM"/>
</dbReference>
<keyword evidence="8" id="KW-1185">Reference proteome</keyword>
<dbReference type="NCBIfam" id="TIGR03061">
    <property type="entry name" value="pip_yhgE_Nterm"/>
    <property type="match status" value="1"/>
</dbReference>
<reference evidence="7 8" key="1">
    <citation type="submission" date="2018-11" db="EMBL/GenBank/DDBJ databases">
        <title>Genomes From Bacteria Associated with the Canine Oral Cavity: a Test Case for Automated Genome-Based Taxonomic Assignment.</title>
        <authorList>
            <person name="Coil D.A."/>
            <person name="Jospin G."/>
            <person name="Darling A.E."/>
            <person name="Wallis C."/>
            <person name="Davis I.J."/>
            <person name="Harris S."/>
            <person name="Eisen J.A."/>
            <person name="Holcombe L.J."/>
            <person name="O'Flynn C."/>
        </authorList>
    </citation>
    <scope>NUCLEOTIDE SEQUENCE [LARGE SCALE GENOMIC DNA]</scope>
    <source>
        <strain evidence="7 8">OH4621_COT-116</strain>
    </source>
</reference>
<dbReference type="PANTHER" id="PTHR43077">
    <property type="entry name" value="TRANSPORT PERMEASE YVFS-RELATED"/>
    <property type="match status" value="1"/>
</dbReference>
<dbReference type="InterPro" id="IPR017500">
    <property type="entry name" value="Phage_infect_YhgE_N"/>
</dbReference>
<dbReference type="GO" id="GO:0016020">
    <property type="term" value="C:membrane"/>
    <property type="evidence" value="ECO:0007669"/>
    <property type="project" value="UniProtKB-SubCell"/>
</dbReference>
<comment type="caution">
    <text evidence="7">The sequence shown here is derived from an EMBL/GenBank/DDBJ whole genome shotgun (WGS) entry which is preliminary data.</text>
</comment>
<dbReference type="PANTHER" id="PTHR43077:SF5">
    <property type="entry name" value="PHAGE INFECTION PROTEIN"/>
    <property type="match status" value="1"/>
</dbReference>
<dbReference type="SUPFAM" id="SSF101967">
    <property type="entry name" value="Adhesin YadA, collagen-binding domain"/>
    <property type="match status" value="1"/>
</dbReference>
<comment type="subcellular location">
    <subcellularLocation>
        <location evidence="1">Membrane</location>
        <topology evidence="1">Multi-pass membrane protein</topology>
    </subcellularLocation>
</comment>
<evidence type="ECO:0000313" key="7">
    <source>
        <dbReference type="EMBL" id="RRD30512.1"/>
    </source>
</evidence>
<dbReference type="EMBL" id="RQZA01000007">
    <property type="protein sequence ID" value="RRD30512.1"/>
    <property type="molecule type" value="Genomic_DNA"/>
</dbReference>
<evidence type="ECO:0000256" key="4">
    <source>
        <dbReference type="ARBA" id="ARBA00023136"/>
    </source>
</evidence>
<evidence type="ECO:0000256" key="2">
    <source>
        <dbReference type="ARBA" id="ARBA00022692"/>
    </source>
</evidence>
<name>A0A3P1V8I0_9STRE</name>
<dbReference type="InterPro" id="IPR011049">
    <property type="entry name" value="Serralysin-like_metalloprot_C"/>
</dbReference>
<accession>A0A3P1V8I0</accession>
<proteinExistence type="predicted"/>
<feature type="transmembrane region" description="Helical" evidence="5">
    <location>
        <begin position="696"/>
        <end position="717"/>
    </location>
</feature>
<dbReference type="InterPro" id="IPR051328">
    <property type="entry name" value="T7SS_ABC-Transporter"/>
</dbReference>
<dbReference type="NCBIfam" id="TIGR03057">
    <property type="entry name" value="xxxLxxG_by_4"/>
    <property type="match status" value="1"/>
</dbReference>